<dbReference type="Gene3D" id="3.20.20.140">
    <property type="entry name" value="Metal-dependent hydrolases"/>
    <property type="match status" value="1"/>
</dbReference>
<name>A0A1F5VJL1_9BACT</name>
<dbReference type="STRING" id="1817863.A2Y62_13410"/>
<dbReference type="InterPro" id="IPR032466">
    <property type="entry name" value="Metal_Hydrolase"/>
</dbReference>
<proteinExistence type="predicted"/>
<evidence type="ECO:0000313" key="2">
    <source>
        <dbReference type="Proteomes" id="UP000178943"/>
    </source>
</evidence>
<gene>
    <name evidence="1" type="ORF">A2Y62_13410</name>
</gene>
<comment type="caution">
    <text evidence="1">The sequence shown here is derived from an EMBL/GenBank/DDBJ whole genome shotgun (WGS) entry which is preliminary data.</text>
</comment>
<organism evidence="1 2">
    <name type="scientific">Candidatus Fischerbacteria bacterium RBG_13_37_8</name>
    <dbReference type="NCBI Taxonomy" id="1817863"/>
    <lineage>
        <taxon>Bacteria</taxon>
        <taxon>Candidatus Fischeribacteriota</taxon>
    </lineage>
</organism>
<evidence type="ECO:0008006" key="3">
    <source>
        <dbReference type="Google" id="ProtNLM"/>
    </source>
</evidence>
<dbReference type="AlphaFoldDB" id="A0A1F5VJL1"/>
<accession>A0A1F5VJL1</accession>
<dbReference type="SUPFAM" id="SSF51556">
    <property type="entry name" value="Metallo-dependent hydrolases"/>
    <property type="match status" value="1"/>
</dbReference>
<reference evidence="1 2" key="1">
    <citation type="journal article" date="2016" name="Nat. Commun.">
        <title>Thousands of microbial genomes shed light on interconnected biogeochemical processes in an aquifer system.</title>
        <authorList>
            <person name="Anantharaman K."/>
            <person name="Brown C.T."/>
            <person name="Hug L.A."/>
            <person name="Sharon I."/>
            <person name="Castelle C.J."/>
            <person name="Probst A.J."/>
            <person name="Thomas B.C."/>
            <person name="Singh A."/>
            <person name="Wilkins M.J."/>
            <person name="Karaoz U."/>
            <person name="Brodie E.L."/>
            <person name="Williams K.H."/>
            <person name="Hubbard S.S."/>
            <person name="Banfield J.F."/>
        </authorList>
    </citation>
    <scope>NUCLEOTIDE SEQUENCE [LARGE SCALE GENOMIC DNA]</scope>
</reference>
<sequence length="153" mass="17236">MALNYSTLVGHGAIRGAAMGFNDRPPTKDELEKMKMMVEENIENGAVGLSTGLEYAPGSYAQPEEITELCKVAARLGGVYATHMRDEGDRLLESKRTYWKFAGESPEKNTKDLIANANLPEKYINVGGYRYYFYSFISKDVMNWSNTSREEEK</sequence>
<dbReference type="Proteomes" id="UP000178943">
    <property type="component" value="Unassembled WGS sequence"/>
</dbReference>
<dbReference type="EMBL" id="MFGW01000160">
    <property type="protein sequence ID" value="OGF63606.1"/>
    <property type="molecule type" value="Genomic_DNA"/>
</dbReference>
<evidence type="ECO:0000313" key="1">
    <source>
        <dbReference type="EMBL" id="OGF63606.1"/>
    </source>
</evidence>
<protein>
    <recommendedName>
        <fullName evidence="3">Amidohydrolase 3 domain-containing protein</fullName>
    </recommendedName>
</protein>